<dbReference type="Proteomes" id="UP001374535">
    <property type="component" value="Chromosome 10"/>
</dbReference>
<keyword evidence="2" id="KW-1185">Reference proteome</keyword>
<gene>
    <name evidence="1" type="ORF">V8G54_032642</name>
</gene>
<dbReference type="AlphaFoldDB" id="A0AAQ3MN92"/>
<name>A0AAQ3MN92_VIGMU</name>
<evidence type="ECO:0000313" key="1">
    <source>
        <dbReference type="EMBL" id="WVY93554.1"/>
    </source>
</evidence>
<accession>A0AAQ3MN92</accession>
<sequence>MILEDGGQQLVGFTPAARSGGPHVLRSGGEIGAATAKGLLFRVTAPQSPPRPTRTFLLFPTISTTSSSEAFGISLFLFPLHLIPLTFGYWNCGNGWKEEGRVMELGEKLLTEDTKER</sequence>
<protein>
    <submittedName>
        <fullName evidence="1">Uncharacterized protein</fullName>
    </submittedName>
</protein>
<reference evidence="1 2" key="1">
    <citation type="journal article" date="2023" name="Life. Sci Alliance">
        <title>Evolutionary insights into 3D genome organization and epigenetic landscape of Vigna mungo.</title>
        <authorList>
            <person name="Junaid A."/>
            <person name="Singh B."/>
            <person name="Bhatia S."/>
        </authorList>
    </citation>
    <scope>NUCLEOTIDE SEQUENCE [LARGE SCALE GENOMIC DNA]</scope>
    <source>
        <strain evidence="1">Urdbean</strain>
    </source>
</reference>
<proteinExistence type="predicted"/>
<organism evidence="1 2">
    <name type="scientific">Vigna mungo</name>
    <name type="common">Black gram</name>
    <name type="synonym">Phaseolus mungo</name>
    <dbReference type="NCBI Taxonomy" id="3915"/>
    <lineage>
        <taxon>Eukaryota</taxon>
        <taxon>Viridiplantae</taxon>
        <taxon>Streptophyta</taxon>
        <taxon>Embryophyta</taxon>
        <taxon>Tracheophyta</taxon>
        <taxon>Spermatophyta</taxon>
        <taxon>Magnoliopsida</taxon>
        <taxon>eudicotyledons</taxon>
        <taxon>Gunneridae</taxon>
        <taxon>Pentapetalae</taxon>
        <taxon>rosids</taxon>
        <taxon>fabids</taxon>
        <taxon>Fabales</taxon>
        <taxon>Fabaceae</taxon>
        <taxon>Papilionoideae</taxon>
        <taxon>50 kb inversion clade</taxon>
        <taxon>NPAAA clade</taxon>
        <taxon>indigoferoid/millettioid clade</taxon>
        <taxon>Phaseoleae</taxon>
        <taxon>Vigna</taxon>
    </lineage>
</organism>
<evidence type="ECO:0000313" key="2">
    <source>
        <dbReference type="Proteomes" id="UP001374535"/>
    </source>
</evidence>
<dbReference type="EMBL" id="CP144691">
    <property type="protein sequence ID" value="WVY93554.1"/>
    <property type="molecule type" value="Genomic_DNA"/>
</dbReference>